<evidence type="ECO:0000256" key="1">
    <source>
        <dbReference type="SAM" id="Phobius"/>
    </source>
</evidence>
<gene>
    <name evidence="2" type="ORF">B7463_g5677</name>
</gene>
<proteinExistence type="predicted"/>
<feature type="transmembrane region" description="Helical" evidence="1">
    <location>
        <begin position="12"/>
        <end position="29"/>
    </location>
</feature>
<organism evidence="2 3">
    <name type="scientific">Scytalidium lignicola</name>
    <name type="common">Hyphomycete</name>
    <dbReference type="NCBI Taxonomy" id="5539"/>
    <lineage>
        <taxon>Eukaryota</taxon>
        <taxon>Fungi</taxon>
        <taxon>Dikarya</taxon>
        <taxon>Ascomycota</taxon>
        <taxon>Pezizomycotina</taxon>
        <taxon>Leotiomycetes</taxon>
        <taxon>Leotiomycetes incertae sedis</taxon>
        <taxon>Scytalidium</taxon>
    </lineage>
</organism>
<dbReference type="Proteomes" id="UP000258309">
    <property type="component" value="Unassembled WGS sequence"/>
</dbReference>
<keyword evidence="3" id="KW-1185">Reference proteome</keyword>
<protein>
    <submittedName>
        <fullName evidence="2">Uncharacterized protein</fullName>
    </submittedName>
</protein>
<dbReference type="EMBL" id="NCSJ02000095">
    <property type="protein sequence ID" value="RFU30663.1"/>
    <property type="molecule type" value="Genomic_DNA"/>
</dbReference>
<reference evidence="2 3" key="1">
    <citation type="submission" date="2018-05" db="EMBL/GenBank/DDBJ databases">
        <title>Draft genome sequence of Scytalidium lignicola DSM 105466, a ubiquitous saprotrophic fungus.</title>
        <authorList>
            <person name="Buettner E."/>
            <person name="Gebauer A.M."/>
            <person name="Hofrichter M."/>
            <person name="Liers C."/>
            <person name="Kellner H."/>
        </authorList>
    </citation>
    <scope>NUCLEOTIDE SEQUENCE [LARGE SCALE GENOMIC DNA]</scope>
    <source>
        <strain evidence="2 3">DSM 105466</strain>
    </source>
</reference>
<keyword evidence="1" id="KW-1133">Transmembrane helix</keyword>
<name>A0A3E2HC00_SCYLI</name>
<evidence type="ECO:0000313" key="3">
    <source>
        <dbReference type="Proteomes" id="UP000258309"/>
    </source>
</evidence>
<feature type="non-terminal residue" evidence="2">
    <location>
        <position position="1"/>
    </location>
</feature>
<feature type="non-terminal residue" evidence="2">
    <location>
        <position position="98"/>
    </location>
</feature>
<keyword evidence="1" id="KW-0472">Membrane</keyword>
<dbReference type="AlphaFoldDB" id="A0A3E2HC00"/>
<dbReference type="OrthoDB" id="5428081at2759"/>
<dbReference type="OMA" id="WIMTGAV"/>
<accession>A0A3E2HC00</accession>
<comment type="caution">
    <text evidence="2">The sequence shown here is derived from an EMBL/GenBank/DDBJ whole genome shotgun (WGS) entry which is preliminary data.</text>
</comment>
<evidence type="ECO:0000313" key="2">
    <source>
        <dbReference type="EMBL" id="RFU30663.1"/>
    </source>
</evidence>
<sequence>MATSQQTIRRWVMTGSVAAITATGVWYGAGLKMQQEAKQAIRKHREATAEEKIALLEEQRSTLVAKRIGLERKLQEIEARANGATMAESKVGMERKRP</sequence>
<keyword evidence="1" id="KW-0812">Transmembrane</keyword>